<name>A0A4R5QE29_9PROT</name>
<dbReference type="EMBL" id="SMSJ01000024">
    <property type="protein sequence ID" value="TDH61226.1"/>
    <property type="molecule type" value="Genomic_DNA"/>
</dbReference>
<proteinExistence type="predicted"/>
<feature type="coiled-coil region" evidence="1">
    <location>
        <begin position="53"/>
        <end position="80"/>
    </location>
</feature>
<dbReference type="Proteomes" id="UP000295096">
    <property type="component" value="Unassembled WGS sequence"/>
</dbReference>
<evidence type="ECO:0000313" key="2">
    <source>
        <dbReference type="EMBL" id="TDH61226.1"/>
    </source>
</evidence>
<evidence type="ECO:0000313" key="3">
    <source>
        <dbReference type="Proteomes" id="UP000295096"/>
    </source>
</evidence>
<organism evidence="2 3">
    <name type="scientific">Dankookia rubra</name>
    <dbReference type="NCBI Taxonomy" id="1442381"/>
    <lineage>
        <taxon>Bacteria</taxon>
        <taxon>Pseudomonadati</taxon>
        <taxon>Pseudomonadota</taxon>
        <taxon>Alphaproteobacteria</taxon>
        <taxon>Acetobacterales</taxon>
        <taxon>Roseomonadaceae</taxon>
        <taxon>Dankookia</taxon>
    </lineage>
</organism>
<evidence type="ECO:0000256" key="1">
    <source>
        <dbReference type="SAM" id="Coils"/>
    </source>
</evidence>
<sequence>MPETPEALLAALVRDAKATTSTQRATLDIVQQHTRTLTEVLSHVKAEPETKGLEKLADAMDRLSASIDRQSAELQALRAAQSAFQEALTQQIGTAVATGIDMAINNTGLPQA</sequence>
<keyword evidence="1" id="KW-0175">Coiled coil</keyword>
<dbReference type="AlphaFoldDB" id="A0A4R5QE29"/>
<reference evidence="2 3" key="1">
    <citation type="journal article" date="2016" name="J. Microbiol.">
        <title>Dankookia rubra gen. nov., sp. nov., an alphaproteobacterium isolated from sediment of a shallow stream.</title>
        <authorList>
            <person name="Kim W.H."/>
            <person name="Kim D.H."/>
            <person name="Kang K."/>
            <person name="Ahn T.Y."/>
        </authorList>
    </citation>
    <scope>NUCLEOTIDE SEQUENCE [LARGE SCALE GENOMIC DNA]</scope>
    <source>
        <strain evidence="2 3">JCM30602</strain>
    </source>
</reference>
<comment type="caution">
    <text evidence="2">The sequence shown here is derived from an EMBL/GenBank/DDBJ whole genome shotgun (WGS) entry which is preliminary data.</text>
</comment>
<gene>
    <name evidence="2" type="ORF">E2C06_17805</name>
</gene>
<keyword evidence="3" id="KW-1185">Reference proteome</keyword>
<dbReference type="RefSeq" id="WP_133289967.1">
    <property type="nucleotide sequence ID" value="NZ_SMSJ01000024.1"/>
</dbReference>
<accession>A0A4R5QE29</accession>
<protein>
    <submittedName>
        <fullName evidence="2">Uncharacterized protein</fullName>
    </submittedName>
</protein>